<proteinExistence type="predicted"/>
<dbReference type="AlphaFoldDB" id="A0A4U3L1Y2"/>
<sequence length="143" mass="16394">MGTDQTIKHIRVMKWLLLIAINTMLFLSCNSYPKAENPLDAAREFIDACLKGDFDKANFYMLQDNENNAQLEKLKAAYRSRSSSEKAQYNDANIVILEDSAVNDTTEIINYKNSYDNIARKARVIQRGGNWQVDLKYTFNGNL</sequence>
<reference evidence="1 2" key="1">
    <citation type="submission" date="2019-05" db="EMBL/GenBank/DDBJ databases">
        <title>Panacibacter sp. strain 17mud1-8 Genome sequencing and assembly.</title>
        <authorList>
            <person name="Chhetri G."/>
        </authorList>
    </citation>
    <scope>NUCLEOTIDE SEQUENCE [LARGE SCALE GENOMIC DNA]</scope>
    <source>
        <strain evidence="1 2">17mud1-8</strain>
    </source>
</reference>
<protein>
    <submittedName>
        <fullName evidence="1">DUF4878 domain-containing protein</fullName>
    </submittedName>
</protein>
<dbReference type="EMBL" id="SZQL01000006">
    <property type="protein sequence ID" value="TKK68842.1"/>
    <property type="molecule type" value="Genomic_DNA"/>
</dbReference>
<dbReference type="Proteomes" id="UP000305848">
    <property type="component" value="Unassembled WGS sequence"/>
</dbReference>
<gene>
    <name evidence="1" type="ORF">FC093_09095</name>
</gene>
<evidence type="ECO:0000313" key="2">
    <source>
        <dbReference type="Proteomes" id="UP000305848"/>
    </source>
</evidence>
<evidence type="ECO:0000313" key="1">
    <source>
        <dbReference type="EMBL" id="TKK68842.1"/>
    </source>
</evidence>
<organism evidence="1 2">
    <name type="scientific">Ilyomonas limi</name>
    <dbReference type="NCBI Taxonomy" id="2575867"/>
    <lineage>
        <taxon>Bacteria</taxon>
        <taxon>Pseudomonadati</taxon>
        <taxon>Bacteroidota</taxon>
        <taxon>Chitinophagia</taxon>
        <taxon>Chitinophagales</taxon>
        <taxon>Chitinophagaceae</taxon>
        <taxon>Ilyomonas</taxon>
    </lineage>
</organism>
<comment type="caution">
    <text evidence="1">The sequence shown here is derived from an EMBL/GenBank/DDBJ whole genome shotgun (WGS) entry which is preliminary data.</text>
</comment>
<keyword evidence="2" id="KW-1185">Reference proteome</keyword>
<dbReference type="OrthoDB" id="671785at2"/>
<dbReference type="Gene3D" id="3.10.450.50">
    <property type="match status" value="1"/>
</dbReference>
<name>A0A4U3L1Y2_9BACT</name>
<accession>A0A4U3L1Y2</accession>